<reference evidence="13 17" key="3">
    <citation type="journal article" date="2017" name="PLoS ONE">
        <title>Genomic and phenotypic characterisation of fluoroquinolone resistance mechanisms in Enterobacteriaceae in Durban, South Africa.</title>
        <authorList>
            <person name="Osei Sekyere J."/>
            <person name="Amoako D.G."/>
        </authorList>
    </citation>
    <scope>NUCLEOTIDE SEQUENCE [LARGE SCALE GENOMIC DNA]</scope>
    <source>
        <strain evidence="13 17">ST62:944112508</strain>
    </source>
</reference>
<dbReference type="EMBL" id="JAWPBU010000011">
    <property type="protein sequence ID" value="MDW2759187.1"/>
    <property type="molecule type" value="Genomic_DNA"/>
</dbReference>
<feature type="transmembrane region" description="Helical" evidence="6">
    <location>
        <begin position="282"/>
        <end position="306"/>
    </location>
</feature>
<dbReference type="AlphaFoldDB" id="A0A0D7LCJ4"/>
<feature type="transmembrane region" description="Helical" evidence="6">
    <location>
        <begin position="341"/>
        <end position="365"/>
    </location>
</feature>
<evidence type="ECO:0000313" key="8">
    <source>
        <dbReference type="EMBL" id="CDL38459.1"/>
    </source>
</evidence>
<dbReference type="OrthoDB" id="3170849at2"/>
<comment type="similarity">
    <text evidence="2">Belongs to the SLC13A/DASS transporter (TC 2.A.47) family. DIT1 subfamily.</text>
</comment>
<dbReference type="EMBL" id="OW995941">
    <property type="protein sequence ID" value="CAH6618742.1"/>
    <property type="molecule type" value="Genomic_DNA"/>
</dbReference>
<feature type="transmembrane region" description="Helical" evidence="6">
    <location>
        <begin position="7"/>
        <end position="26"/>
    </location>
</feature>
<reference evidence="15 18" key="4">
    <citation type="submission" date="2017-04" db="EMBL/GenBank/DDBJ databases">
        <title>Emergence of KPC-2-producing Citrobacter isolates from sediments of a Chinese river.</title>
        <authorList>
            <person name="Zheng B."/>
        </authorList>
    </citation>
    <scope>NUCLEOTIDE SEQUENCE [LARGE SCALE GENOMIC DNA]</scope>
    <source>
        <strain evidence="15 18">C191</strain>
    </source>
</reference>
<feature type="transmembrane region" description="Helical" evidence="6">
    <location>
        <begin position="404"/>
        <end position="427"/>
    </location>
</feature>
<dbReference type="EMBL" id="NEFA01000012">
    <property type="protein sequence ID" value="OYR04024.1"/>
    <property type="molecule type" value="Genomic_DNA"/>
</dbReference>
<reference evidence="7" key="7">
    <citation type="submission" date="2022-05" db="EMBL/GenBank/DDBJ databases">
        <authorList>
            <person name="Alioto T."/>
            <person name="Alioto T."/>
            <person name="Gomez Garrido J."/>
        </authorList>
    </citation>
    <scope>NUCLEOTIDE SEQUENCE</scope>
    <source>
        <strain evidence="7">112</strain>
    </source>
</reference>
<dbReference type="PIRSF" id="PIRSF002457">
    <property type="entry name" value="DASS"/>
    <property type="match status" value="1"/>
</dbReference>
<reference evidence="9" key="9">
    <citation type="submission" date="2024-02" db="EMBL/GenBank/DDBJ databases">
        <authorList>
            <consortium name="Clinical and Environmental Microbiology Branch: Whole genome sequencing antimicrobial resistance pathogens in the healthcare setting"/>
        </authorList>
    </citation>
    <scope>NUCLEOTIDE SEQUENCE</scope>
    <source>
        <strain evidence="10">2023GN-00102</strain>
        <strain evidence="9">Whole organism</strain>
    </source>
</reference>
<dbReference type="GO" id="GO:0016020">
    <property type="term" value="C:membrane"/>
    <property type="evidence" value="ECO:0007669"/>
    <property type="project" value="UniProtKB-SubCell"/>
</dbReference>
<evidence type="ECO:0000313" key="12">
    <source>
        <dbReference type="EMBL" id="HBH7043944.1"/>
    </source>
</evidence>
<reference evidence="8 16" key="1">
    <citation type="submission" date="2013-10" db="EMBL/GenBank/DDBJ databases">
        <title>Antibiotic resistance diversity of beta-lactamase producers in the General Hospital Vienna.</title>
        <authorList>
            <person name="Barisic I."/>
            <person name="Mitteregger D."/>
            <person name="Hirschl A.M."/>
            <person name="Noehammer C."/>
            <person name="Wiesinger-Mayr H."/>
        </authorList>
    </citation>
    <scope>NUCLEOTIDE SEQUENCE [LARGE SCALE GENOMIC DNA]</scope>
    <source>
        <strain evidence="8 16">ISC11</strain>
    </source>
</reference>
<dbReference type="EMBL" id="LJEB01000074">
    <property type="protein sequence ID" value="KPR54400.1"/>
    <property type="molecule type" value="Genomic_DNA"/>
</dbReference>
<dbReference type="EMBL" id="DAESCB010000017">
    <property type="protein sequence ID" value="HBH7043944.1"/>
    <property type="molecule type" value="Genomic_DNA"/>
</dbReference>
<evidence type="ECO:0000256" key="1">
    <source>
        <dbReference type="ARBA" id="ARBA00004141"/>
    </source>
</evidence>
<keyword evidence="3 6" id="KW-0812">Transmembrane</keyword>
<protein>
    <submittedName>
        <fullName evidence="8">2-oxoglutarate/malate translocator</fullName>
    </submittedName>
    <submittedName>
        <fullName evidence="13">C4-dicarboxylate ABC transporter</fullName>
    </submittedName>
    <submittedName>
        <fullName evidence="9">DASS family sodium-coupled anion symporter</fullName>
    </submittedName>
    <submittedName>
        <fullName evidence="7">Malate transporter YflS</fullName>
    </submittedName>
</protein>
<dbReference type="EMBL" id="DACSXJ010000047">
    <property type="protein sequence ID" value="HAT3900183.1"/>
    <property type="molecule type" value="Genomic_DNA"/>
</dbReference>
<evidence type="ECO:0000256" key="3">
    <source>
        <dbReference type="ARBA" id="ARBA00022692"/>
    </source>
</evidence>
<keyword evidence="5 6" id="KW-0472">Membrane</keyword>
<keyword evidence="4 6" id="KW-1133">Transmembrane helix</keyword>
<dbReference type="GO" id="GO:0022857">
    <property type="term" value="F:transmembrane transporter activity"/>
    <property type="evidence" value="ECO:0007669"/>
    <property type="project" value="InterPro"/>
</dbReference>
<evidence type="ECO:0000313" key="7">
    <source>
        <dbReference type="EMBL" id="CAH6618742.1"/>
    </source>
</evidence>
<dbReference type="InterPro" id="IPR030676">
    <property type="entry name" value="CitT-rel"/>
</dbReference>
<dbReference type="NCBIfam" id="TIGR00785">
    <property type="entry name" value="dass"/>
    <property type="match status" value="1"/>
</dbReference>
<evidence type="ECO:0000313" key="17">
    <source>
        <dbReference type="Proteomes" id="UP000050520"/>
    </source>
</evidence>
<feature type="transmembrane region" description="Helical" evidence="6">
    <location>
        <begin position="312"/>
        <end position="329"/>
    </location>
</feature>
<evidence type="ECO:0000256" key="5">
    <source>
        <dbReference type="ARBA" id="ARBA00023136"/>
    </source>
</evidence>
<evidence type="ECO:0000313" key="16">
    <source>
        <dbReference type="Proteomes" id="UP000019194"/>
    </source>
</evidence>
<reference evidence="11" key="5">
    <citation type="journal article" date="2018" name="Genome Biol.">
        <title>SKESA: strategic k-mer extension for scrupulous assemblies.</title>
        <authorList>
            <person name="Souvorov A."/>
            <person name="Agarwala R."/>
            <person name="Lipman D.J."/>
        </authorList>
    </citation>
    <scope>NUCLEOTIDE SEQUENCE</scope>
    <source>
        <strain evidence="12">91871</strain>
        <strain evidence="11">O50</strain>
    </source>
</reference>
<feature type="transmembrane region" description="Helical" evidence="6">
    <location>
        <begin position="377"/>
        <end position="397"/>
    </location>
</feature>
<evidence type="ECO:0000313" key="11">
    <source>
        <dbReference type="EMBL" id="HAT3900183.1"/>
    </source>
</evidence>
<comment type="subcellular location">
    <subcellularLocation>
        <location evidence="1">Membrane</location>
        <topology evidence="1">Multi-pass membrane protein</topology>
    </subcellularLocation>
</comment>
<dbReference type="RefSeq" id="WP_016151273.1">
    <property type="nucleotide sequence ID" value="NZ_AP026940.1"/>
</dbReference>
<evidence type="ECO:0000313" key="15">
    <source>
        <dbReference type="EMBL" id="OYR04024.1"/>
    </source>
</evidence>
<dbReference type="Proteomes" id="UP000050520">
    <property type="component" value="Unassembled WGS sequence"/>
</dbReference>
<organism evidence="8 16">
    <name type="scientific">Citrobacter freundii</name>
    <dbReference type="NCBI Taxonomy" id="546"/>
    <lineage>
        <taxon>Bacteria</taxon>
        <taxon>Pseudomonadati</taxon>
        <taxon>Pseudomonadota</taxon>
        <taxon>Gammaproteobacteria</taxon>
        <taxon>Enterobacterales</taxon>
        <taxon>Enterobacteriaceae</taxon>
        <taxon>Citrobacter</taxon>
        <taxon>Citrobacter freundii complex</taxon>
    </lineage>
</organism>
<reference evidence="17" key="2">
    <citation type="submission" date="2015-09" db="EMBL/GenBank/DDBJ databases">
        <title>Prevalence of NDMs in South Africa.</title>
        <authorList>
            <person name="Osei Sekyere J."/>
            <person name="Govinden U."/>
            <person name="Essack S."/>
            <person name="Haldorsen B."/>
            <person name="Samuelsen O."/>
            <person name="Aasnaes B."/>
            <person name="Sundsfjord A."/>
        </authorList>
    </citation>
    <scope>NUCLEOTIDE SEQUENCE [LARGE SCALE GENOMIC DNA]</scope>
    <source>
        <strain evidence="17">ST62:944112508</strain>
    </source>
</reference>
<feature type="transmembrane region" description="Helical" evidence="6">
    <location>
        <begin position="465"/>
        <end position="486"/>
    </location>
</feature>
<gene>
    <name evidence="7" type="ORF">AI2935V1_4711</name>
    <name evidence="13" type="ORF">AN672_16370</name>
    <name evidence="15" type="ORF">B9P89_12540</name>
    <name evidence="11" type="ORF">I9Y29_004674</name>
    <name evidence="12" type="ORF">KV121_004063</name>
    <name evidence="9" type="ORF">P7U51_004268</name>
    <name evidence="10" type="ORF">PQQ21_003437</name>
    <name evidence="14" type="ORF">RYZ67_11940</name>
</gene>
<dbReference type="EMBL" id="CBWP010000041">
    <property type="protein sequence ID" value="CDL38459.1"/>
    <property type="molecule type" value="Genomic_DNA"/>
</dbReference>
<dbReference type="Pfam" id="PF00939">
    <property type="entry name" value="Na_sulph_symp"/>
    <property type="match status" value="1"/>
</dbReference>
<dbReference type="Proteomes" id="UP000215827">
    <property type="component" value="Unassembled WGS sequence"/>
</dbReference>
<evidence type="ECO:0000313" key="13">
    <source>
        <dbReference type="EMBL" id="KPR54400.1"/>
    </source>
</evidence>
<dbReference type="Proteomes" id="UP000855471">
    <property type="component" value="Unassembled WGS sequence"/>
</dbReference>
<reference evidence="14" key="8">
    <citation type="submission" date="2023-10" db="EMBL/GenBank/DDBJ databases">
        <title>Fecal carriage and genetic characteristics of carbapenem-resistant Enterobacterales among healthy adults from four provinces of China.</title>
        <authorList>
            <person name="Li Y."/>
            <person name="Zhang R."/>
        </authorList>
    </citation>
    <scope>NUCLEOTIDE SEQUENCE</scope>
    <source>
        <strain evidence="14">HN-136</strain>
    </source>
</reference>
<feature type="transmembrane region" description="Helical" evidence="6">
    <location>
        <begin position="226"/>
        <end position="252"/>
    </location>
</feature>
<accession>A0A0D7LCJ4</accession>
<evidence type="ECO:0000313" key="14">
    <source>
        <dbReference type="EMBL" id="MDW2759187.1"/>
    </source>
</evidence>
<dbReference type="EMBL" id="ABKLER030000014">
    <property type="protein sequence ID" value="EMN4146148.1"/>
    <property type="molecule type" value="Genomic_DNA"/>
</dbReference>
<evidence type="ECO:0000256" key="4">
    <source>
        <dbReference type="ARBA" id="ARBA00022989"/>
    </source>
</evidence>
<reference evidence="12" key="6">
    <citation type="submission" date="2021-07" db="EMBL/GenBank/DDBJ databases">
        <authorList>
            <consortium name="NCBI Pathogen Detection Project"/>
        </authorList>
    </citation>
    <scope>NUCLEOTIDE SEQUENCE</scope>
    <source>
        <strain evidence="12">91871</strain>
        <strain evidence="11">O50</strain>
    </source>
</reference>
<dbReference type="PANTHER" id="PTHR42826">
    <property type="entry name" value="DICARBOXYLATE TRANSPORTER 2.1, CHLOROPLASTIC"/>
    <property type="match status" value="1"/>
</dbReference>
<dbReference type="Proteomes" id="UP000019194">
    <property type="component" value="Unassembled WGS sequence"/>
</dbReference>
<dbReference type="Proteomes" id="UP000789647">
    <property type="component" value="Chromosome"/>
</dbReference>
<dbReference type="InterPro" id="IPR001898">
    <property type="entry name" value="SLC13A/DASS"/>
</dbReference>
<sequence length="490" mass="52212">MDSLTPIRRWPAIISLVITLTIWFVIPCPPDVTPQAWHLLALFIGTIAAIIGKAMPIGAIAIVAIMLVAMTGVTNPGKPSAALNDALSGFSNQLIWLIGLSIMLSQSLLKTGLGARIGYGFIALFGKRTLGIAWALTLAETLIAPVTPSNTARGGGIIHPVMRAIAESLGSQPGHAENGSTGRYLALVNYNINPISSAMFITATAPNPLIVSFLTKGTDGVLNMTWGMWAIAALLPALVSLVVMPIVIWWLYPPAITRTPNAPQFARQKLDALGPLSLAEKITLGVFILLLCLWAGVPAMLMGSAWSVNPTSAALIGLSILLMAGVLSWDDILKCRGAWDTIVWFAALVMMADFLSKLGLVGWLATSVGSAIDHLGVHWSVATLLLILLYVYSHYFFASTTAHITAMFAAFFAAGLGLGAPPALLGLMLGFSSSLMMSLTHYGTGTAPIIFGSGYVTLAEWWKTGLVMSVVNLTIWGVTGAFWWHWLGYW</sequence>
<dbReference type="EMBL" id="ABLGCN030000014">
    <property type="protein sequence ID" value="EMM7459699.1"/>
    <property type="molecule type" value="Genomic_DNA"/>
</dbReference>
<evidence type="ECO:0000256" key="6">
    <source>
        <dbReference type="SAM" id="Phobius"/>
    </source>
</evidence>
<evidence type="ECO:0000313" key="9">
    <source>
        <dbReference type="EMBL" id="EMM7459699.1"/>
    </source>
</evidence>
<dbReference type="Proteomes" id="UP000885148">
    <property type="component" value="Unassembled WGS sequence"/>
</dbReference>
<evidence type="ECO:0000313" key="10">
    <source>
        <dbReference type="EMBL" id="EMN4146148.1"/>
    </source>
</evidence>
<dbReference type="Proteomes" id="UP001278087">
    <property type="component" value="Unassembled WGS sequence"/>
</dbReference>
<evidence type="ECO:0000313" key="18">
    <source>
        <dbReference type="Proteomes" id="UP000215827"/>
    </source>
</evidence>
<dbReference type="Proteomes" id="UP001169574">
    <property type="component" value="Unassembled WGS sequence"/>
</dbReference>
<proteinExistence type="inferred from homology"/>
<feature type="transmembrane region" description="Helical" evidence="6">
    <location>
        <begin position="439"/>
        <end position="458"/>
    </location>
</feature>
<name>A0A0D7LCJ4_CITFR</name>
<evidence type="ECO:0000256" key="2">
    <source>
        <dbReference type="ARBA" id="ARBA00007349"/>
    </source>
</evidence>